<dbReference type="Proteomes" id="UP000193553">
    <property type="component" value="Unassembled WGS sequence"/>
</dbReference>
<gene>
    <name evidence="1" type="ORF">BSZ18_09215</name>
</gene>
<evidence type="ECO:0000313" key="1">
    <source>
        <dbReference type="EMBL" id="OSJ14492.1"/>
    </source>
</evidence>
<organism evidence="1 2">
    <name type="scientific">Bradyrhizobium canariense</name>
    <dbReference type="NCBI Taxonomy" id="255045"/>
    <lineage>
        <taxon>Bacteria</taxon>
        <taxon>Pseudomonadati</taxon>
        <taxon>Pseudomonadota</taxon>
        <taxon>Alphaproteobacteria</taxon>
        <taxon>Hyphomicrobiales</taxon>
        <taxon>Nitrobacteraceae</taxon>
        <taxon>Bradyrhizobium</taxon>
    </lineage>
</organism>
<reference evidence="1 2" key="1">
    <citation type="submission" date="2017-03" db="EMBL/GenBank/DDBJ databases">
        <title>Whole genome sequences of fourteen strains of Bradyrhizobium canariense and one strain of Bradyrhizobium japonicum isolated from Lupinus (Papilionoideae: Genisteae) species in Algeria.</title>
        <authorList>
            <person name="Crovadore J."/>
            <person name="Chekireb D."/>
            <person name="Brachmann A."/>
            <person name="Chablais R."/>
            <person name="Cochard B."/>
            <person name="Lefort F."/>
        </authorList>
    </citation>
    <scope>NUCLEOTIDE SEQUENCE [LARGE SCALE GENOMIC DNA]</scope>
    <source>
        <strain evidence="1 2">UBMA195</strain>
    </source>
</reference>
<evidence type="ECO:0000313" key="2">
    <source>
        <dbReference type="Proteomes" id="UP000193553"/>
    </source>
</evidence>
<dbReference type="OrthoDB" id="8245415at2"/>
<comment type="caution">
    <text evidence="1">The sequence shown here is derived from an EMBL/GenBank/DDBJ whole genome shotgun (WGS) entry which is preliminary data.</text>
</comment>
<dbReference type="RefSeq" id="WP_018456774.1">
    <property type="nucleotide sequence ID" value="NZ_JAFBBN010000001.1"/>
</dbReference>
<dbReference type="EMBL" id="NAFI01000159">
    <property type="protein sequence ID" value="OSJ14492.1"/>
    <property type="molecule type" value="Genomic_DNA"/>
</dbReference>
<sequence>MAVRIEWGPLEAITNVRNEACKARDFIIQSHDGHVQGQIVVPDDADQFVMGACEIRLLELLKDAIKELER</sequence>
<accession>A0A1X3EMM5</accession>
<proteinExistence type="predicted"/>
<dbReference type="AlphaFoldDB" id="A0A1X3EMM5"/>
<protein>
    <submittedName>
        <fullName evidence="1">Uncharacterized protein</fullName>
    </submittedName>
</protein>
<name>A0A1X3EMM5_9BRAD</name>